<name>A0AAV6RGQ6_SOLSE</name>
<proteinExistence type="predicted"/>
<dbReference type="Proteomes" id="UP000693946">
    <property type="component" value="Linkage Group LG2"/>
</dbReference>
<gene>
    <name evidence="1" type="ORF">JOB18_043378</name>
</gene>
<organism evidence="1 2">
    <name type="scientific">Solea senegalensis</name>
    <name type="common">Senegalese sole</name>
    <dbReference type="NCBI Taxonomy" id="28829"/>
    <lineage>
        <taxon>Eukaryota</taxon>
        <taxon>Metazoa</taxon>
        <taxon>Chordata</taxon>
        <taxon>Craniata</taxon>
        <taxon>Vertebrata</taxon>
        <taxon>Euteleostomi</taxon>
        <taxon>Actinopterygii</taxon>
        <taxon>Neopterygii</taxon>
        <taxon>Teleostei</taxon>
        <taxon>Neoteleostei</taxon>
        <taxon>Acanthomorphata</taxon>
        <taxon>Carangaria</taxon>
        <taxon>Pleuronectiformes</taxon>
        <taxon>Pleuronectoidei</taxon>
        <taxon>Soleidae</taxon>
        <taxon>Solea</taxon>
    </lineage>
</organism>
<accession>A0AAV6RGQ6</accession>
<reference evidence="1 2" key="1">
    <citation type="journal article" date="2021" name="Sci. Rep.">
        <title>Chromosome anchoring in Senegalese sole (Solea senegalensis) reveals sex-associated markers and genome rearrangements in flatfish.</title>
        <authorList>
            <person name="Guerrero-Cozar I."/>
            <person name="Gomez-Garrido J."/>
            <person name="Berbel C."/>
            <person name="Martinez-Blanch J.F."/>
            <person name="Alioto T."/>
            <person name="Claros M.G."/>
            <person name="Gagnaire P.A."/>
            <person name="Manchado M."/>
        </authorList>
    </citation>
    <scope>NUCLEOTIDE SEQUENCE [LARGE SCALE GENOMIC DNA]</scope>
    <source>
        <strain evidence="1">Sse05_10M</strain>
    </source>
</reference>
<dbReference type="EMBL" id="JAGKHQ010000012">
    <property type="protein sequence ID" value="KAG7503700.1"/>
    <property type="molecule type" value="Genomic_DNA"/>
</dbReference>
<sequence>METDFVHNCLSHNKRPHPSPQLLLSVHINHPETTRYQCPVKLQNKTVCLQREWNKDGLDIDRGGLTSCEPIWNSPMILTLCL</sequence>
<comment type="caution">
    <text evidence="1">The sequence shown here is derived from an EMBL/GenBank/DDBJ whole genome shotgun (WGS) entry which is preliminary data.</text>
</comment>
<protein>
    <submittedName>
        <fullName evidence="1">Uncharacterized protein</fullName>
    </submittedName>
</protein>
<dbReference type="AlphaFoldDB" id="A0AAV6RGQ6"/>
<evidence type="ECO:0000313" key="2">
    <source>
        <dbReference type="Proteomes" id="UP000693946"/>
    </source>
</evidence>
<evidence type="ECO:0000313" key="1">
    <source>
        <dbReference type="EMBL" id="KAG7503700.1"/>
    </source>
</evidence>
<keyword evidence="2" id="KW-1185">Reference proteome</keyword>